<dbReference type="PANTHER" id="PTHR33064:SF37">
    <property type="entry name" value="RIBONUCLEASE H"/>
    <property type="match status" value="1"/>
</dbReference>
<evidence type="ECO:0000259" key="2">
    <source>
        <dbReference type="Pfam" id="PF17919"/>
    </source>
</evidence>
<dbReference type="InterPro" id="IPR051320">
    <property type="entry name" value="Viral_Replic_Matur_Polypro"/>
</dbReference>
<keyword evidence="3" id="KW-0695">RNA-directed DNA polymerase</keyword>
<dbReference type="InterPro" id="IPR043502">
    <property type="entry name" value="DNA/RNA_pol_sf"/>
</dbReference>
<reference evidence="3" key="1">
    <citation type="journal article" date="2019" name="Sci. Rep.">
        <title>Draft genome of Tanacetum cinerariifolium, the natural source of mosquito coil.</title>
        <authorList>
            <person name="Yamashiro T."/>
            <person name="Shiraishi A."/>
            <person name="Satake H."/>
            <person name="Nakayama K."/>
        </authorList>
    </citation>
    <scope>NUCLEOTIDE SEQUENCE</scope>
</reference>
<dbReference type="EMBL" id="BKCJ010002943">
    <property type="protein sequence ID" value="GEU51944.1"/>
    <property type="molecule type" value="Genomic_DNA"/>
</dbReference>
<dbReference type="AlphaFoldDB" id="A0A6L2KVL4"/>
<evidence type="ECO:0000313" key="3">
    <source>
        <dbReference type="EMBL" id="GEU51944.1"/>
    </source>
</evidence>
<name>A0A6L2KVL4_TANCI</name>
<dbReference type="InterPro" id="IPR043128">
    <property type="entry name" value="Rev_trsase/Diguanyl_cyclase"/>
</dbReference>
<comment type="caution">
    <text evidence="3">The sequence shown here is derived from an EMBL/GenBank/DDBJ whole genome shotgun (WGS) entry which is preliminary data.</text>
</comment>
<accession>A0A6L2KVL4</accession>
<organism evidence="3">
    <name type="scientific">Tanacetum cinerariifolium</name>
    <name type="common">Dalmatian daisy</name>
    <name type="synonym">Chrysanthemum cinerariifolium</name>
    <dbReference type="NCBI Taxonomy" id="118510"/>
    <lineage>
        <taxon>Eukaryota</taxon>
        <taxon>Viridiplantae</taxon>
        <taxon>Streptophyta</taxon>
        <taxon>Embryophyta</taxon>
        <taxon>Tracheophyta</taxon>
        <taxon>Spermatophyta</taxon>
        <taxon>Magnoliopsida</taxon>
        <taxon>eudicotyledons</taxon>
        <taxon>Gunneridae</taxon>
        <taxon>Pentapetalae</taxon>
        <taxon>asterids</taxon>
        <taxon>campanulids</taxon>
        <taxon>Asterales</taxon>
        <taxon>Asteraceae</taxon>
        <taxon>Asteroideae</taxon>
        <taxon>Anthemideae</taxon>
        <taxon>Anthemidinae</taxon>
        <taxon>Tanacetum</taxon>
    </lineage>
</organism>
<feature type="domain" description="Reverse transcriptase/retrotransposon-derived protein RNase H-like" evidence="2">
    <location>
        <begin position="224"/>
        <end position="274"/>
    </location>
</feature>
<evidence type="ECO:0000256" key="1">
    <source>
        <dbReference type="SAM" id="MobiDB-lite"/>
    </source>
</evidence>
<proteinExistence type="predicted"/>
<feature type="compositionally biased region" description="Polar residues" evidence="1">
    <location>
        <begin position="113"/>
        <end position="129"/>
    </location>
</feature>
<dbReference type="InterPro" id="IPR041577">
    <property type="entry name" value="RT_RNaseH_2"/>
</dbReference>
<dbReference type="PANTHER" id="PTHR33064">
    <property type="entry name" value="POL PROTEIN"/>
    <property type="match status" value="1"/>
</dbReference>
<dbReference type="Gene3D" id="3.30.70.270">
    <property type="match status" value="1"/>
</dbReference>
<keyword evidence="3" id="KW-0808">Transferase</keyword>
<gene>
    <name evidence="3" type="ORF">Tci_023922</name>
</gene>
<dbReference type="Pfam" id="PF17919">
    <property type="entry name" value="RT_RNaseH_2"/>
    <property type="match status" value="1"/>
</dbReference>
<sequence length="1102" mass="123844">MQQKVTQSFAHVKEIMFSPLVAHKGIGGPLVIEEEINGHAVHRIYIGGGSSMEVLYKHCFKRIRAEIKSQMVPTTTSLTSFSGETIWPLGQLRLLDIPMSDRKTRAGPGARQGNPSRGTKTSKGRNSARSILPRLVIQPSHGEEARRAAEEMFLGYMINPEGKKSCPDKTEAVLQLPSPRTIKEVHSLNGKLASLNRFISKSVEKSLPLFKTVKKCIKKSDFHWTPDAEQAFKQVKQHLARLPMLVAPKPKEELIMYLSASYGVISAVLMTERDIILPDASYRDHHRPDYQAGQILADFLIEKPDDASPKASVIETPQEPWTLFTDGSSCVDGSGTGLGIDIASPFLEGPRKVKFIDSRYGLFHKVDRSESHGNNHRRLGEEVHVGQHSMPFRSPKRNSLGQRETFAFQWTRREQTRAWVKESRLASVTDIIKGTKSKQNRTKPDESSLAGGGKEKGLLAVDYMTGRAAAQKSFRSAHYTAESLGAAIGNQPITQKCLHAWLKVYRLDSVVHKRKRSSVQTQAGKRRITNQRVPGFVSQKRKHSSIQRQCGERLITYQCVTSHPTVTDDVGSINAQIKGLAAFHPEPNIFLQSSRLTESSSRIRDPFDQRRVFANIKRFKWILQIWERIHGGCDRAYGRAWSQSLGKSFKKSPVFDQVVCLLGSQSRPSILLEQSGVLFFLGVEVVGLGKGYYPLDFEGFARENEGKKWLCSLSSRLIMSQNRATLKTIILIRMIHRVFHNNILVVLVVGVLMRLVNFSVIHQPPQEMSIQEMEDLKHEYLDEMKRLINLEYCDEIKIDEYGDEHLDTILATESDEFIKSSVENLIPIPSESEGILDNMCDVPFHENSLPLGVSKDQFEDFSDSNNEFSSTDNDSFSIDNIEYVEASPSDSKLASSEVMEIVILKVGGFDDDILLTIKDDILREKLLNINLLIAKIEALNDNPTPSSDFMTKSSSTSLNSLLEETNTFDNSLPEFETLCFDAEEISSGSTTTRSDISLPEYEAFYDDHVKEISSGSTTTHFDSSLYDSFIFDLSINLFPPAGMSDFYKFADELIHIISPPEYDCFLFKIEPNSGDFTINVVEDISPTREPRVHNALPTHPTL</sequence>
<dbReference type="GO" id="GO:0003964">
    <property type="term" value="F:RNA-directed DNA polymerase activity"/>
    <property type="evidence" value="ECO:0007669"/>
    <property type="project" value="UniProtKB-KW"/>
</dbReference>
<protein>
    <submittedName>
        <fullName evidence="3">Reverse transcriptase domain-containing protein</fullName>
    </submittedName>
</protein>
<feature type="region of interest" description="Disordered" evidence="1">
    <location>
        <begin position="101"/>
        <end position="131"/>
    </location>
</feature>
<dbReference type="SUPFAM" id="SSF56672">
    <property type="entry name" value="DNA/RNA polymerases"/>
    <property type="match status" value="1"/>
</dbReference>
<keyword evidence="3" id="KW-0548">Nucleotidyltransferase</keyword>